<keyword evidence="1" id="KW-0575">Peroxidase</keyword>
<dbReference type="GO" id="GO:0004601">
    <property type="term" value="F:peroxidase activity"/>
    <property type="evidence" value="ECO:0007669"/>
    <property type="project" value="UniProtKB-KW"/>
</dbReference>
<dbReference type="InterPro" id="IPR003718">
    <property type="entry name" value="OsmC/Ohr_fam"/>
</dbReference>
<name>A0ABU8F7B0_9BACI</name>
<dbReference type="PANTHER" id="PTHR35368">
    <property type="entry name" value="HYDROPEROXIDE REDUCTASE"/>
    <property type="match status" value="1"/>
</dbReference>
<dbReference type="InterPro" id="IPR052924">
    <property type="entry name" value="OsmC/Ohr_hydroprdx_reductase"/>
</dbReference>
<dbReference type="SUPFAM" id="SSF82784">
    <property type="entry name" value="OsmC-like"/>
    <property type="match status" value="1"/>
</dbReference>
<proteinExistence type="predicted"/>
<dbReference type="InterPro" id="IPR036102">
    <property type="entry name" value="OsmC/Ohrsf"/>
</dbReference>
<dbReference type="EC" id="1.11.1.-" evidence="1"/>
<gene>
    <name evidence="1" type="ORF">WAX74_09700</name>
</gene>
<dbReference type="EMBL" id="JBAWSY010000005">
    <property type="protein sequence ID" value="MEI4769916.1"/>
    <property type="molecule type" value="Genomic_DNA"/>
</dbReference>
<dbReference type="Proteomes" id="UP001364890">
    <property type="component" value="Unassembled WGS sequence"/>
</dbReference>
<evidence type="ECO:0000313" key="1">
    <source>
        <dbReference type="EMBL" id="MEI4769916.1"/>
    </source>
</evidence>
<dbReference type="InterPro" id="IPR015946">
    <property type="entry name" value="KH_dom-like_a/b"/>
</dbReference>
<accession>A0ABU8F7B0</accession>
<keyword evidence="2" id="KW-1185">Reference proteome</keyword>
<dbReference type="PANTHER" id="PTHR35368:SF1">
    <property type="entry name" value="HYDROPEROXIDE REDUCTASE"/>
    <property type="match status" value="1"/>
</dbReference>
<organism evidence="1 2">
    <name type="scientific">Psychrobacillus mangrovi</name>
    <dbReference type="NCBI Taxonomy" id="3117745"/>
    <lineage>
        <taxon>Bacteria</taxon>
        <taxon>Bacillati</taxon>
        <taxon>Bacillota</taxon>
        <taxon>Bacilli</taxon>
        <taxon>Bacillales</taxon>
        <taxon>Bacillaceae</taxon>
        <taxon>Psychrobacillus</taxon>
    </lineage>
</organism>
<evidence type="ECO:0000313" key="2">
    <source>
        <dbReference type="Proteomes" id="UP001364890"/>
    </source>
</evidence>
<keyword evidence="1" id="KW-0560">Oxidoreductase</keyword>
<dbReference type="Gene3D" id="3.30.300.20">
    <property type="match status" value="1"/>
</dbReference>
<dbReference type="Pfam" id="PF02566">
    <property type="entry name" value="OsmC"/>
    <property type="match status" value="1"/>
</dbReference>
<reference evidence="1 2" key="1">
    <citation type="submission" date="2024-01" db="EMBL/GenBank/DDBJ databases">
        <title>Seven novel Bacillus-like species.</title>
        <authorList>
            <person name="Liu G."/>
        </authorList>
    </citation>
    <scope>NUCLEOTIDE SEQUENCE [LARGE SCALE GENOMIC DNA]</scope>
    <source>
        <strain evidence="1 2">FJAT-51614</strain>
    </source>
</reference>
<comment type="caution">
    <text evidence="1">The sequence shown here is derived from an EMBL/GenBank/DDBJ whole genome shotgun (WGS) entry which is preliminary data.</text>
</comment>
<protein>
    <submittedName>
        <fullName evidence="1">OsmC family protein</fullName>
        <ecNumber evidence="1">1.11.1.-</ecNumber>
    </submittedName>
</protein>
<dbReference type="RefSeq" id="WP_336497466.1">
    <property type="nucleotide sequence ID" value="NZ_JBAWSY010000005.1"/>
</dbReference>
<sequence>MAITTYSAKTVLKENMLVEAEARGHKVIIDEPKNFGGTDHGMSPVELLLSALGACQSIVARTYAEKFDVDLQNFWVELEGDIDLDGFFGKSDVRPGFSDIRYTFHIETDAPEEKIQAYKEFIEAHCPVGDTIANQVNLSSTKVVVNT</sequence>